<reference evidence="1" key="1">
    <citation type="submission" date="2023-06" db="EMBL/GenBank/DDBJ databases">
        <authorList>
            <person name="Kurt Z."/>
        </authorList>
    </citation>
    <scope>NUCLEOTIDE SEQUENCE</scope>
</reference>
<name>A0AA86P1Y8_9EUKA</name>
<dbReference type="Pfam" id="PF07004">
    <property type="entry name" value="SHIPPO-rpt"/>
    <property type="match status" value="1"/>
</dbReference>
<evidence type="ECO:0000313" key="2">
    <source>
        <dbReference type="EMBL" id="CAL5974060.1"/>
    </source>
</evidence>
<evidence type="ECO:0000313" key="3">
    <source>
        <dbReference type="EMBL" id="CAL6072363.1"/>
    </source>
</evidence>
<evidence type="ECO:0000313" key="1">
    <source>
        <dbReference type="EMBL" id="CAI9930389.1"/>
    </source>
</evidence>
<proteinExistence type="predicted"/>
<dbReference type="EMBL" id="CAXDID020000295">
    <property type="protein sequence ID" value="CAL6072363.1"/>
    <property type="molecule type" value="Genomic_DNA"/>
</dbReference>
<protein>
    <submittedName>
        <fullName evidence="1">Sperm-tail PG-rich repeat</fullName>
    </submittedName>
    <submittedName>
        <fullName evidence="2">Sperm-tail_PG-rich repeat</fullName>
    </submittedName>
</protein>
<keyword evidence="4" id="KW-1185">Reference proteome</keyword>
<gene>
    <name evidence="1" type="ORF">HINF_LOCUS18034</name>
    <name evidence="2" type="ORF">HINF_LOCUS2664</name>
    <name evidence="3" type="ORF">HINF_LOCUS55587</name>
</gene>
<organism evidence="1">
    <name type="scientific">Hexamita inflata</name>
    <dbReference type="NCBI Taxonomy" id="28002"/>
    <lineage>
        <taxon>Eukaryota</taxon>
        <taxon>Metamonada</taxon>
        <taxon>Diplomonadida</taxon>
        <taxon>Hexamitidae</taxon>
        <taxon>Hexamitinae</taxon>
        <taxon>Hexamita</taxon>
    </lineage>
</organism>
<dbReference type="AlphaFoldDB" id="A0AA86P1Y8"/>
<reference evidence="2 4" key="2">
    <citation type="submission" date="2024-07" db="EMBL/GenBank/DDBJ databases">
        <authorList>
            <person name="Akdeniz Z."/>
        </authorList>
    </citation>
    <scope>NUCLEOTIDE SEQUENCE [LARGE SCALE GENOMIC DNA]</scope>
</reference>
<dbReference type="Proteomes" id="UP001642409">
    <property type="component" value="Unassembled WGS sequence"/>
</dbReference>
<comment type="caution">
    <text evidence="1">The sequence shown here is derived from an EMBL/GenBank/DDBJ whole genome shotgun (WGS) entry which is preliminary data.</text>
</comment>
<dbReference type="InterPro" id="IPR010736">
    <property type="entry name" value="SHIPPO-rpt"/>
</dbReference>
<accession>A0AA86P1Y8</accession>
<evidence type="ECO:0000313" key="4">
    <source>
        <dbReference type="Proteomes" id="UP001642409"/>
    </source>
</evidence>
<dbReference type="EMBL" id="CATOUU010000464">
    <property type="protein sequence ID" value="CAI9930389.1"/>
    <property type="molecule type" value="Genomic_DNA"/>
</dbReference>
<dbReference type="EMBL" id="CAXDID020000005">
    <property type="protein sequence ID" value="CAL5974060.1"/>
    <property type="molecule type" value="Genomic_DNA"/>
</dbReference>
<sequence>MYLNTGRQPFGDFTTMNIYRGSTYLHEDKKRKEYLCDYKIQKKYDFDHILKKEIKPKIKDDFHKNQLGPGKYNIEKEQPKNFVSRTDRYSNPSTLWCNALKKNQDNITPGPQAYFFRPQKQSGHIIAPLVEQNIFIQEIHKMQNATPGPGMYVTVKGEKLTNKRIQSAKLYTTDRSINSKPPLIVTPAPGQYSQQAMTSNKVSSFLYRMDRNIGTDYLRDKFQAPDCKFDGKIDRLGRKLIGYERPKSAIK</sequence>